<accession>V4NKI1</accession>
<dbReference type="PATRIC" id="fig|1121022.4.peg.4320"/>
<keyword evidence="3" id="KW-1185">Reference proteome</keyword>
<dbReference type="EMBL" id="AWGB01000077">
    <property type="protein sequence ID" value="ESQ82327.1"/>
    <property type="molecule type" value="Genomic_DNA"/>
</dbReference>
<dbReference type="Gene3D" id="2.40.128.270">
    <property type="match status" value="1"/>
</dbReference>
<dbReference type="STRING" id="1121022.GCA_000376105_01995"/>
<dbReference type="Proteomes" id="UP000017837">
    <property type="component" value="Unassembled WGS sequence"/>
</dbReference>
<evidence type="ECO:0000313" key="3">
    <source>
        <dbReference type="Proteomes" id="UP000017837"/>
    </source>
</evidence>
<evidence type="ECO:0000313" key="2">
    <source>
        <dbReference type="EMBL" id="ESQ82327.1"/>
    </source>
</evidence>
<feature type="domain" description="DUF306" evidence="1">
    <location>
        <begin position="45"/>
        <end position="156"/>
    </location>
</feature>
<dbReference type="Pfam" id="PF03724">
    <property type="entry name" value="META"/>
    <property type="match status" value="1"/>
</dbReference>
<protein>
    <recommendedName>
        <fullName evidence="1">DUF306 domain-containing protein</fullName>
    </recommendedName>
</protein>
<comment type="caution">
    <text evidence="2">The sequence shown here is derived from an EMBL/GenBank/DDBJ whole genome shotgun (WGS) entry which is preliminary data.</text>
</comment>
<reference evidence="2 3" key="1">
    <citation type="journal article" date="2014" name="Nature">
        <title>Sequential evolution of bacterial morphology by co-option of a developmental regulator.</title>
        <authorList>
            <person name="Jiang C."/>
            <person name="Brown P.J."/>
            <person name="Ducret A."/>
            <person name="Brun Y.V."/>
        </authorList>
    </citation>
    <scope>NUCLEOTIDE SEQUENCE [LARGE SCALE GENOMIC DNA]</scope>
    <source>
        <strain evidence="2 3">DSM 16100</strain>
    </source>
</reference>
<evidence type="ECO:0000259" key="1">
    <source>
        <dbReference type="Pfam" id="PF03724"/>
    </source>
</evidence>
<dbReference type="InterPro" id="IPR038670">
    <property type="entry name" value="HslJ-like_sf"/>
</dbReference>
<name>V4NKI1_9CAUL</name>
<dbReference type="InterPro" id="IPR005184">
    <property type="entry name" value="DUF306_Meta_HslJ"/>
</dbReference>
<organism evidence="2 3">
    <name type="scientific">Asticcacaulis benevestitus DSM 16100 = ATCC BAA-896</name>
    <dbReference type="NCBI Taxonomy" id="1121022"/>
    <lineage>
        <taxon>Bacteria</taxon>
        <taxon>Pseudomonadati</taxon>
        <taxon>Pseudomonadota</taxon>
        <taxon>Alphaproteobacteria</taxon>
        <taxon>Caulobacterales</taxon>
        <taxon>Caulobacteraceae</taxon>
        <taxon>Asticcacaulis</taxon>
    </lineage>
</organism>
<dbReference type="PROSITE" id="PS51257">
    <property type="entry name" value="PROKAR_LIPOPROTEIN"/>
    <property type="match status" value="1"/>
</dbReference>
<proteinExistence type="predicted"/>
<gene>
    <name evidence="2" type="ORF">ABENE_21080</name>
</gene>
<sequence length="164" mass="17342">MDVCFSKGAQMTPRSTFLMVAGACAALALTACSTFPSGKTAEAAQTLIGTWQLVQFLPKGSAAPVKPDAADRYEITFVDKGRVALKVDCNRATAIWETTPTDGTHGTLTFGPMAMTRMACPTPALDTGWELNANSVANYAVAGDSLVLGLKDGKGTYEWARKKD</sequence>
<dbReference type="AlphaFoldDB" id="V4NKI1"/>